<dbReference type="RefSeq" id="WP_352657283.1">
    <property type="nucleotide sequence ID" value="NZ_JAMYMY010000006.1"/>
</dbReference>
<comment type="caution">
    <text evidence="1">The sequence shown here is derived from an EMBL/GenBank/DDBJ whole genome shotgun (WGS) entry which is preliminary data.</text>
</comment>
<organism evidence="1 2">
    <name type="scientific">Mesorhizobium opportunistum</name>
    <dbReference type="NCBI Taxonomy" id="593909"/>
    <lineage>
        <taxon>Bacteria</taxon>
        <taxon>Pseudomonadati</taxon>
        <taxon>Pseudomonadota</taxon>
        <taxon>Alphaproteobacteria</taxon>
        <taxon>Hyphomicrobiales</taxon>
        <taxon>Phyllobacteriaceae</taxon>
        <taxon>Mesorhizobium</taxon>
    </lineage>
</organism>
<dbReference type="EMBL" id="JAMYPJ010000029">
    <property type="protein sequence ID" value="MER8935222.1"/>
    <property type="molecule type" value="Genomic_DNA"/>
</dbReference>
<accession>A0ABV1YJW1</accession>
<gene>
    <name evidence="1" type="ORF">NKI33_19875</name>
</gene>
<sequence>MSATMVEFTRGDFRTSRYADELNSRFQGFLGLPHRYGPARLALGRSLSIPQLPSFELGSMGYGKPIKGEQLFGQGIELATWITLISEHDARSGEAMTRKRMQSLAASHWQRGITLLWEDWRASTWDFDTFVGRLVGMARL</sequence>
<protein>
    <submittedName>
        <fullName evidence="1">Uncharacterized protein</fullName>
    </submittedName>
</protein>
<proteinExistence type="predicted"/>
<dbReference type="Proteomes" id="UP001464387">
    <property type="component" value="Unassembled WGS sequence"/>
</dbReference>
<keyword evidence="2" id="KW-1185">Reference proteome</keyword>
<name>A0ABV1YJW1_9HYPH</name>
<reference evidence="1 2" key="1">
    <citation type="journal article" date="2024" name="Proc. Natl. Acad. Sci. U.S.A.">
        <title>The evolutionary genomics of adaptation to stress in wild rhizobium bacteria.</title>
        <authorList>
            <person name="Kehlet-Delgado H."/>
            <person name="Montoya A.P."/>
            <person name="Jensen K.T."/>
            <person name="Wendlandt C.E."/>
            <person name="Dexheimer C."/>
            <person name="Roberts M."/>
            <person name="Torres Martinez L."/>
            <person name="Friesen M.L."/>
            <person name="Griffitts J.S."/>
            <person name="Porter S.S."/>
        </authorList>
    </citation>
    <scope>NUCLEOTIDE SEQUENCE [LARGE SCALE GENOMIC DNA]</scope>
    <source>
        <strain evidence="1 2">M0729</strain>
    </source>
</reference>
<evidence type="ECO:0000313" key="2">
    <source>
        <dbReference type="Proteomes" id="UP001464387"/>
    </source>
</evidence>
<evidence type="ECO:0000313" key="1">
    <source>
        <dbReference type="EMBL" id="MER8935222.1"/>
    </source>
</evidence>